<comment type="caution">
    <text evidence="8">The sequence shown here is derived from an EMBL/GenBank/DDBJ whole genome shotgun (WGS) entry which is preliminary data.</text>
</comment>
<dbReference type="PANTHER" id="PTHR37534">
    <property type="entry name" value="TRANSCRIPTIONAL ACTIVATOR PROTEIN UGA3"/>
    <property type="match status" value="1"/>
</dbReference>
<dbReference type="CDD" id="cd12148">
    <property type="entry name" value="fungal_TF_MHR"/>
    <property type="match status" value="1"/>
</dbReference>
<keyword evidence="9" id="KW-1185">Reference proteome</keyword>
<dbReference type="Proteomes" id="UP001141434">
    <property type="component" value="Unassembled WGS sequence"/>
</dbReference>
<feature type="region of interest" description="Disordered" evidence="6">
    <location>
        <begin position="1"/>
        <end position="25"/>
    </location>
</feature>
<dbReference type="PROSITE" id="PS50048">
    <property type="entry name" value="ZN2_CY6_FUNGAL_2"/>
    <property type="match status" value="1"/>
</dbReference>
<dbReference type="CDD" id="cd00067">
    <property type="entry name" value="GAL4"/>
    <property type="match status" value="1"/>
</dbReference>
<keyword evidence="4" id="KW-0804">Transcription</keyword>
<evidence type="ECO:0000256" key="6">
    <source>
        <dbReference type="SAM" id="MobiDB-lite"/>
    </source>
</evidence>
<feature type="compositionally biased region" description="Polar residues" evidence="6">
    <location>
        <begin position="68"/>
        <end position="81"/>
    </location>
</feature>
<gene>
    <name evidence="8" type="ORF">NUU61_010058</name>
</gene>
<dbReference type="GO" id="GO:0000981">
    <property type="term" value="F:DNA-binding transcription factor activity, RNA polymerase II-specific"/>
    <property type="evidence" value="ECO:0007669"/>
    <property type="project" value="InterPro"/>
</dbReference>
<feature type="compositionally biased region" description="Polar residues" evidence="6">
    <location>
        <begin position="157"/>
        <end position="181"/>
    </location>
</feature>
<dbReference type="OrthoDB" id="5418899at2759"/>
<dbReference type="AlphaFoldDB" id="A0A9W9JTU3"/>
<keyword evidence="3" id="KW-0238">DNA-binding</keyword>
<feature type="domain" description="Zn(2)-C6 fungal-type" evidence="7">
    <location>
        <begin position="24"/>
        <end position="54"/>
    </location>
</feature>
<dbReference type="Pfam" id="PF11951">
    <property type="entry name" value="Fungal_trans_2"/>
    <property type="match status" value="1"/>
</dbReference>
<dbReference type="RefSeq" id="XP_056507081.1">
    <property type="nucleotide sequence ID" value="XM_056660583.1"/>
</dbReference>
<dbReference type="EMBL" id="JAPMSZ010000012">
    <property type="protein sequence ID" value="KAJ5081794.1"/>
    <property type="molecule type" value="Genomic_DNA"/>
</dbReference>
<dbReference type="PANTHER" id="PTHR37534:SF9">
    <property type="entry name" value="ZN(II)2CYS6 TRANSCRIPTION FACTOR (EUROFUNG)"/>
    <property type="match status" value="1"/>
</dbReference>
<dbReference type="GO" id="GO:0008270">
    <property type="term" value="F:zinc ion binding"/>
    <property type="evidence" value="ECO:0007669"/>
    <property type="project" value="InterPro"/>
</dbReference>
<evidence type="ECO:0000256" key="5">
    <source>
        <dbReference type="ARBA" id="ARBA00023242"/>
    </source>
</evidence>
<dbReference type="SMART" id="SM00066">
    <property type="entry name" value="GAL4"/>
    <property type="match status" value="1"/>
</dbReference>
<evidence type="ECO:0000256" key="4">
    <source>
        <dbReference type="ARBA" id="ARBA00023163"/>
    </source>
</evidence>
<dbReference type="GO" id="GO:0005634">
    <property type="term" value="C:nucleus"/>
    <property type="evidence" value="ECO:0007669"/>
    <property type="project" value="UniProtKB-SubCell"/>
</dbReference>
<comment type="subcellular location">
    <subcellularLocation>
        <location evidence="1">Nucleus</location>
    </subcellularLocation>
</comment>
<name>A0A9W9JTU3_9EURO</name>
<evidence type="ECO:0000256" key="3">
    <source>
        <dbReference type="ARBA" id="ARBA00023125"/>
    </source>
</evidence>
<feature type="region of interest" description="Disordered" evidence="6">
    <location>
        <begin position="68"/>
        <end position="130"/>
    </location>
</feature>
<dbReference type="InterPro" id="IPR021858">
    <property type="entry name" value="Fun_TF"/>
</dbReference>
<keyword evidence="5" id="KW-0539">Nucleus</keyword>
<sequence>MPGSKDSVSSRKMAGREAHRSRKGCPECRARKIKCDENRPQCNRCLESGRACRIIDGLFRPHCFTFATPTPSSRVQGSPKTRSARPQPPDQEESSEIWGSPTQSLHLEGDDNASVCGNHSPDRSLVSPIQSRGSIPIGGLLVQTSPSNTFPEAIGTPSAQSLPTVNLHTSPVATQGPSTGNSHTSSHTSAIPACLPEETNQDRAEAGFFLRHFAEGSGQWMDVFTPQRSYFSQYVVQLAAQSPLVRYSACAIAAKQLGQMKDSTHATDNTRRSSLTASALLQSGLDFLWYGAKYYEKAILLLCSQISHLPSSSTHLSPREIYQSSGSDQHQLDDYESTSSALQILSACILCAYEDLSSTMRAWSGHLDGINKLLRPHLNLPITPDNSYRVPQPMRAFEASFWFFALNDMLNGLVLHQPCRLDSDDFTLWHKMGLPLDGTGQLALEYIDELYQETTFFKALIRLLCKLVSHDCGASPHWAHLDEEFTQWYHALPTEFLAPITQTFPPPSTGNPQELSIPETWFGSETCAIAMAFYHMARILLLVNQPQELFLAMQPRKHRDLLSTYNALQRDLHHHAMEIIPIAHGMPNTAVQKYMIQPLYIAGRCLSSSGDRQIVIRLLKHIENDLGLFTEYRVKDLSEEWGVAFESIQEI</sequence>
<feature type="region of interest" description="Disordered" evidence="6">
    <location>
        <begin position="148"/>
        <end position="190"/>
    </location>
</feature>
<accession>A0A9W9JTU3</accession>
<dbReference type="InterPro" id="IPR036864">
    <property type="entry name" value="Zn2-C6_fun-type_DNA-bd_sf"/>
</dbReference>
<dbReference type="GeneID" id="81399752"/>
<dbReference type="Gene3D" id="4.10.240.10">
    <property type="entry name" value="Zn(2)-C6 fungal-type DNA-binding domain"/>
    <property type="match status" value="1"/>
</dbReference>
<protein>
    <recommendedName>
        <fullName evidence="7">Zn(2)-C6 fungal-type domain-containing protein</fullName>
    </recommendedName>
</protein>
<reference evidence="8" key="1">
    <citation type="submission" date="2022-11" db="EMBL/GenBank/DDBJ databases">
        <authorList>
            <person name="Petersen C."/>
        </authorList>
    </citation>
    <scope>NUCLEOTIDE SEQUENCE</scope>
    <source>
        <strain evidence="8">IBT 34128</strain>
    </source>
</reference>
<dbReference type="PROSITE" id="PS00463">
    <property type="entry name" value="ZN2_CY6_FUNGAL_1"/>
    <property type="match status" value="1"/>
</dbReference>
<feature type="compositionally biased region" description="Basic and acidic residues" evidence="6">
    <location>
        <begin position="14"/>
        <end position="25"/>
    </location>
</feature>
<evidence type="ECO:0000313" key="8">
    <source>
        <dbReference type="EMBL" id="KAJ5081794.1"/>
    </source>
</evidence>
<dbReference type="GO" id="GO:0045944">
    <property type="term" value="P:positive regulation of transcription by RNA polymerase II"/>
    <property type="evidence" value="ECO:0007669"/>
    <property type="project" value="TreeGrafter"/>
</dbReference>
<dbReference type="SUPFAM" id="SSF57701">
    <property type="entry name" value="Zn2/Cys6 DNA-binding domain"/>
    <property type="match status" value="1"/>
</dbReference>
<dbReference type="GO" id="GO:0000976">
    <property type="term" value="F:transcription cis-regulatory region binding"/>
    <property type="evidence" value="ECO:0007669"/>
    <property type="project" value="TreeGrafter"/>
</dbReference>
<proteinExistence type="predicted"/>
<dbReference type="InterPro" id="IPR001138">
    <property type="entry name" value="Zn2Cys6_DnaBD"/>
</dbReference>
<evidence type="ECO:0000259" key="7">
    <source>
        <dbReference type="PROSITE" id="PS50048"/>
    </source>
</evidence>
<organism evidence="8 9">
    <name type="scientific">Penicillium alfredii</name>
    <dbReference type="NCBI Taxonomy" id="1506179"/>
    <lineage>
        <taxon>Eukaryota</taxon>
        <taxon>Fungi</taxon>
        <taxon>Dikarya</taxon>
        <taxon>Ascomycota</taxon>
        <taxon>Pezizomycotina</taxon>
        <taxon>Eurotiomycetes</taxon>
        <taxon>Eurotiomycetidae</taxon>
        <taxon>Eurotiales</taxon>
        <taxon>Aspergillaceae</taxon>
        <taxon>Penicillium</taxon>
    </lineage>
</organism>
<evidence type="ECO:0000256" key="2">
    <source>
        <dbReference type="ARBA" id="ARBA00023015"/>
    </source>
</evidence>
<keyword evidence="2" id="KW-0805">Transcription regulation</keyword>
<dbReference type="Pfam" id="PF00172">
    <property type="entry name" value="Zn_clus"/>
    <property type="match status" value="1"/>
</dbReference>
<reference evidence="8" key="2">
    <citation type="journal article" date="2023" name="IMA Fungus">
        <title>Comparative genomic study of the Penicillium genus elucidates a diverse pangenome and 15 lateral gene transfer events.</title>
        <authorList>
            <person name="Petersen C."/>
            <person name="Sorensen T."/>
            <person name="Nielsen M.R."/>
            <person name="Sondergaard T.E."/>
            <person name="Sorensen J.L."/>
            <person name="Fitzpatrick D.A."/>
            <person name="Frisvad J.C."/>
            <person name="Nielsen K.L."/>
        </authorList>
    </citation>
    <scope>NUCLEOTIDE SEQUENCE</scope>
    <source>
        <strain evidence="8">IBT 34128</strain>
    </source>
</reference>
<evidence type="ECO:0000256" key="1">
    <source>
        <dbReference type="ARBA" id="ARBA00004123"/>
    </source>
</evidence>
<evidence type="ECO:0000313" key="9">
    <source>
        <dbReference type="Proteomes" id="UP001141434"/>
    </source>
</evidence>